<evidence type="ECO:0000313" key="3">
    <source>
        <dbReference type="RefSeq" id="XP_030060728.1"/>
    </source>
</evidence>
<proteinExistence type="predicted"/>
<dbReference type="CTD" id="387718"/>
<evidence type="ECO:0000313" key="2">
    <source>
        <dbReference type="Proteomes" id="UP000515156"/>
    </source>
</evidence>
<keyword evidence="2" id="KW-1185">Reference proteome</keyword>
<name>A0A6P7Y6X6_9AMPH</name>
<evidence type="ECO:0000259" key="1">
    <source>
        <dbReference type="Pfam" id="PF15115"/>
    </source>
</evidence>
<dbReference type="InParanoid" id="A0A6P7Y6X6"/>
<sequence>MPKGRRSNPSTEEDGKWFPHGAEFQNQFISTTAAMLTQSSKTDVQEIEKTLPMLSKIQPQKVLNMEFPFSRHDNRHALHKSGEYFDTGLGRKKPDREKSQLNSLNFNLWCHEKPPDATSSLDGFTNYQTSYIYQNQQHKEPAVYRRYPKNHLEKAQWFKPLQNSAVWIPNYDNYITPVCSITASDVSSKCNADLVTASSVSSNSSVGSASDVSSKASV</sequence>
<dbReference type="PANTHER" id="PTHR35440:SF1">
    <property type="entry name" value="TESTIS-EXPRESSED PROTEIN 36"/>
    <property type="match status" value="1"/>
</dbReference>
<dbReference type="FunCoup" id="A0A6P7Y6X6">
    <property type="interactions" value="1"/>
</dbReference>
<organism evidence="2 3">
    <name type="scientific">Microcaecilia unicolor</name>
    <dbReference type="NCBI Taxonomy" id="1415580"/>
    <lineage>
        <taxon>Eukaryota</taxon>
        <taxon>Metazoa</taxon>
        <taxon>Chordata</taxon>
        <taxon>Craniata</taxon>
        <taxon>Vertebrata</taxon>
        <taxon>Euteleostomi</taxon>
        <taxon>Amphibia</taxon>
        <taxon>Gymnophiona</taxon>
        <taxon>Siphonopidae</taxon>
        <taxon>Microcaecilia</taxon>
    </lineage>
</organism>
<dbReference type="Proteomes" id="UP000515156">
    <property type="component" value="Chromosome 5"/>
</dbReference>
<dbReference type="Pfam" id="PF15115">
    <property type="entry name" value="HDNR"/>
    <property type="match status" value="1"/>
</dbReference>
<dbReference type="RefSeq" id="XP_030060728.1">
    <property type="nucleotide sequence ID" value="XM_030204868.1"/>
</dbReference>
<dbReference type="PANTHER" id="PTHR35440">
    <property type="entry name" value="TESTIS-EXPRESSED PROTEIN 36"/>
    <property type="match status" value="1"/>
</dbReference>
<protein>
    <submittedName>
        <fullName evidence="3">Testis-expressed protein 36 isoform X1</fullName>
    </submittedName>
</protein>
<dbReference type="KEGG" id="muo:115471167"/>
<accession>A0A6P7Y6X6</accession>
<dbReference type="AlphaFoldDB" id="A0A6P7Y6X6"/>
<gene>
    <name evidence="3" type="primary">TEX36</name>
</gene>
<feature type="domain" description="Domain of unknown function with conserved HDNR motif" evidence="1">
    <location>
        <begin position="1"/>
        <end position="156"/>
    </location>
</feature>
<reference evidence="3" key="1">
    <citation type="submission" date="2025-08" db="UniProtKB">
        <authorList>
            <consortium name="RefSeq"/>
        </authorList>
    </citation>
    <scope>IDENTIFICATION</scope>
</reference>
<dbReference type="InterPro" id="IPR029369">
    <property type="entry name" value="HDNR"/>
</dbReference>
<dbReference type="GeneID" id="115471167"/>
<dbReference type="OrthoDB" id="10003408at2759"/>